<dbReference type="GO" id="GO:0000976">
    <property type="term" value="F:transcription cis-regulatory region binding"/>
    <property type="evidence" value="ECO:0007669"/>
    <property type="project" value="TreeGrafter"/>
</dbReference>
<protein>
    <recommendedName>
        <fullName evidence="1">Stage 0 sporulation protein A homolog</fullName>
    </recommendedName>
</protein>
<evidence type="ECO:0000256" key="2">
    <source>
        <dbReference type="ARBA" id="ARBA00022553"/>
    </source>
</evidence>
<evidence type="ECO:0000259" key="10">
    <source>
        <dbReference type="PROSITE" id="PS50110"/>
    </source>
</evidence>
<evidence type="ECO:0000256" key="5">
    <source>
        <dbReference type="ARBA" id="ARBA00023125"/>
    </source>
</evidence>
<evidence type="ECO:0000256" key="7">
    <source>
        <dbReference type="ARBA" id="ARBA00024867"/>
    </source>
</evidence>
<dbReference type="EMBL" id="DWWJ01000119">
    <property type="protein sequence ID" value="HJC41244.1"/>
    <property type="molecule type" value="Genomic_DNA"/>
</dbReference>
<evidence type="ECO:0000256" key="9">
    <source>
        <dbReference type="PROSITE-ProRule" id="PRU01091"/>
    </source>
</evidence>
<keyword evidence="6" id="KW-0804">Transcription</keyword>
<dbReference type="InterPro" id="IPR036388">
    <property type="entry name" value="WH-like_DNA-bd_sf"/>
</dbReference>
<evidence type="ECO:0000256" key="6">
    <source>
        <dbReference type="ARBA" id="ARBA00023163"/>
    </source>
</evidence>
<dbReference type="PANTHER" id="PTHR48111:SF22">
    <property type="entry name" value="REGULATOR OF RPOS"/>
    <property type="match status" value="1"/>
</dbReference>
<dbReference type="Proteomes" id="UP000823882">
    <property type="component" value="Unassembled WGS sequence"/>
</dbReference>
<evidence type="ECO:0000256" key="4">
    <source>
        <dbReference type="ARBA" id="ARBA00023015"/>
    </source>
</evidence>
<keyword evidence="4" id="KW-0805">Transcription regulation</keyword>
<dbReference type="PROSITE" id="PS51755">
    <property type="entry name" value="OMPR_PHOB"/>
    <property type="match status" value="1"/>
</dbReference>
<feature type="domain" description="OmpR/PhoB-type" evidence="11">
    <location>
        <begin position="124"/>
        <end position="222"/>
    </location>
</feature>
<evidence type="ECO:0000313" key="12">
    <source>
        <dbReference type="EMBL" id="HJC41244.1"/>
    </source>
</evidence>
<feature type="domain" description="Response regulatory" evidence="10">
    <location>
        <begin position="2"/>
        <end position="116"/>
    </location>
</feature>
<dbReference type="InterPro" id="IPR011006">
    <property type="entry name" value="CheY-like_superfamily"/>
</dbReference>
<evidence type="ECO:0000256" key="1">
    <source>
        <dbReference type="ARBA" id="ARBA00018672"/>
    </source>
</evidence>
<dbReference type="GO" id="GO:0032993">
    <property type="term" value="C:protein-DNA complex"/>
    <property type="evidence" value="ECO:0007669"/>
    <property type="project" value="TreeGrafter"/>
</dbReference>
<dbReference type="InterPro" id="IPR001867">
    <property type="entry name" value="OmpR/PhoB-type_DNA-bd"/>
</dbReference>
<dbReference type="Gene3D" id="1.10.10.10">
    <property type="entry name" value="Winged helix-like DNA-binding domain superfamily/Winged helix DNA-binding domain"/>
    <property type="match status" value="1"/>
</dbReference>
<dbReference type="Gene3D" id="3.40.50.2300">
    <property type="match status" value="1"/>
</dbReference>
<sequence length="230" mass="26248">MRVLVVEDEQDLNLLLRKVLTKAGYTVDGCLDGEDAALHLLGAEYDAVILDVMMPKKDGYTLVQEIRSQGIDTPVLFLTARDSVADRVKGLDLGADDYLIKPFDFDELLARIRARTRKHVGLRTNLLTIGDLTMDIEQRRVTRGGEEIPLLPKEFSILEYLIRNKEKVLSREQIEDQIWNYEYSGSSNNVDGYMSRLRKKIDEGREQKLIHTMRGMGWVIRAPRDEGGNP</sequence>
<dbReference type="Pfam" id="PF00072">
    <property type="entry name" value="Response_reg"/>
    <property type="match status" value="1"/>
</dbReference>
<dbReference type="FunFam" id="3.40.50.2300:FF:000002">
    <property type="entry name" value="DNA-binding response regulator PhoP"/>
    <property type="match status" value="1"/>
</dbReference>
<keyword evidence="5 9" id="KW-0238">DNA-binding</keyword>
<reference evidence="12" key="1">
    <citation type="journal article" date="2021" name="PeerJ">
        <title>Extensive microbial diversity within the chicken gut microbiome revealed by metagenomics and culture.</title>
        <authorList>
            <person name="Gilroy R."/>
            <person name="Ravi A."/>
            <person name="Getino M."/>
            <person name="Pursley I."/>
            <person name="Horton D.L."/>
            <person name="Alikhan N.F."/>
            <person name="Baker D."/>
            <person name="Gharbi K."/>
            <person name="Hall N."/>
            <person name="Watson M."/>
            <person name="Adriaenssens E.M."/>
            <person name="Foster-Nyarko E."/>
            <person name="Jarju S."/>
            <person name="Secka A."/>
            <person name="Antonio M."/>
            <person name="Oren A."/>
            <person name="Chaudhuri R.R."/>
            <person name="La Ragione R."/>
            <person name="Hildebrand F."/>
            <person name="Pallen M.J."/>
        </authorList>
    </citation>
    <scope>NUCLEOTIDE SEQUENCE</scope>
    <source>
        <strain evidence="12">CHK186-1790</strain>
    </source>
</reference>
<dbReference type="FunFam" id="1.10.10.10:FF:000005">
    <property type="entry name" value="Two-component system response regulator"/>
    <property type="match status" value="1"/>
</dbReference>
<evidence type="ECO:0000259" key="11">
    <source>
        <dbReference type="PROSITE" id="PS51755"/>
    </source>
</evidence>
<dbReference type="GO" id="GO:0000156">
    <property type="term" value="F:phosphorelay response regulator activity"/>
    <property type="evidence" value="ECO:0007669"/>
    <property type="project" value="TreeGrafter"/>
</dbReference>
<feature type="modified residue" description="4-aspartylphosphate" evidence="8">
    <location>
        <position position="51"/>
    </location>
</feature>
<name>A0A9D2P225_9FIRM</name>
<dbReference type="GO" id="GO:0005829">
    <property type="term" value="C:cytosol"/>
    <property type="evidence" value="ECO:0007669"/>
    <property type="project" value="TreeGrafter"/>
</dbReference>
<dbReference type="GO" id="GO:0006355">
    <property type="term" value="P:regulation of DNA-templated transcription"/>
    <property type="evidence" value="ECO:0007669"/>
    <property type="project" value="InterPro"/>
</dbReference>
<accession>A0A9D2P225</accession>
<evidence type="ECO:0000256" key="3">
    <source>
        <dbReference type="ARBA" id="ARBA00023012"/>
    </source>
</evidence>
<dbReference type="SMART" id="SM00448">
    <property type="entry name" value="REC"/>
    <property type="match status" value="1"/>
</dbReference>
<organism evidence="12 13">
    <name type="scientific">Candidatus Intestinimonas pullistercoris</name>
    <dbReference type="NCBI Taxonomy" id="2838623"/>
    <lineage>
        <taxon>Bacteria</taxon>
        <taxon>Bacillati</taxon>
        <taxon>Bacillota</taxon>
        <taxon>Clostridia</taxon>
        <taxon>Eubacteriales</taxon>
        <taxon>Intestinimonas</taxon>
    </lineage>
</organism>
<dbReference type="SUPFAM" id="SSF52172">
    <property type="entry name" value="CheY-like"/>
    <property type="match status" value="1"/>
</dbReference>
<dbReference type="AlphaFoldDB" id="A0A9D2P225"/>
<dbReference type="Pfam" id="PF00486">
    <property type="entry name" value="Trans_reg_C"/>
    <property type="match status" value="1"/>
</dbReference>
<keyword evidence="3" id="KW-0902">Two-component regulatory system</keyword>
<evidence type="ECO:0000256" key="8">
    <source>
        <dbReference type="PROSITE-ProRule" id="PRU00169"/>
    </source>
</evidence>
<proteinExistence type="predicted"/>
<reference evidence="12" key="2">
    <citation type="submission" date="2021-04" db="EMBL/GenBank/DDBJ databases">
        <authorList>
            <person name="Gilroy R."/>
        </authorList>
    </citation>
    <scope>NUCLEOTIDE SEQUENCE</scope>
    <source>
        <strain evidence="12">CHK186-1790</strain>
    </source>
</reference>
<dbReference type="InterPro" id="IPR001789">
    <property type="entry name" value="Sig_transdc_resp-reg_receiver"/>
</dbReference>
<comment type="caution">
    <text evidence="12">The sequence shown here is derived from an EMBL/GenBank/DDBJ whole genome shotgun (WGS) entry which is preliminary data.</text>
</comment>
<keyword evidence="2 8" id="KW-0597">Phosphoprotein</keyword>
<dbReference type="PROSITE" id="PS50110">
    <property type="entry name" value="RESPONSE_REGULATORY"/>
    <property type="match status" value="1"/>
</dbReference>
<dbReference type="CDD" id="cd00383">
    <property type="entry name" value="trans_reg_C"/>
    <property type="match status" value="1"/>
</dbReference>
<evidence type="ECO:0000313" key="13">
    <source>
        <dbReference type="Proteomes" id="UP000823882"/>
    </source>
</evidence>
<comment type="function">
    <text evidence="7">May play the central regulatory role in sporulation. It may be an element of the effector pathway responsible for the activation of sporulation genes in response to nutritional stress. Spo0A may act in concert with spo0H (a sigma factor) to control the expression of some genes that are critical to the sporulation process.</text>
</comment>
<dbReference type="PANTHER" id="PTHR48111">
    <property type="entry name" value="REGULATOR OF RPOS"/>
    <property type="match status" value="1"/>
</dbReference>
<dbReference type="SMART" id="SM00862">
    <property type="entry name" value="Trans_reg_C"/>
    <property type="match status" value="1"/>
</dbReference>
<dbReference type="Gene3D" id="6.10.250.690">
    <property type="match status" value="1"/>
</dbReference>
<feature type="DNA-binding region" description="OmpR/PhoB-type" evidence="9">
    <location>
        <begin position="124"/>
        <end position="222"/>
    </location>
</feature>
<gene>
    <name evidence="12" type="ORF">H9701_06795</name>
</gene>
<dbReference type="InterPro" id="IPR039420">
    <property type="entry name" value="WalR-like"/>
</dbReference>